<evidence type="ECO:0000256" key="5">
    <source>
        <dbReference type="ARBA" id="ARBA00022547"/>
    </source>
</evidence>
<accession>A0A2P1H9Z9</accession>
<keyword evidence="10 12" id="KW-0496">Mitochondrion</keyword>
<keyword evidence="7 12" id="KW-0375">Hydrogen ion transport</keyword>
<keyword evidence="11 13" id="KW-0472">Membrane</keyword>
<dbReference type="GO" id="GO:0015078">
    <property type="term" value="F:proton transmembrane transporter activity"/>
    <property type="evidence" value="ECO:0007669"/>
    <property type="project" value="InterPro"/>
</dbReference>
<evidence type="ECO:0000256" key="8">
    <source>
        <dbReference type="ARBA" id="ARBA00022989"/>
    </source>
</evidence>
<evidence type="ECO:0000256" key="12">
    <source>
        <dbReference type="RuleBase" id="RU003661"/>
    </source>
</evidence>
<reference evidence="14" key="1">
    <citation type="journal article" date="2018" name="Mol. Biol. Evol.">
        <title>Transoceanic dispersal and plate tectonics shaped global cockroach distributions: evidence from mitochondrial phylogenomics.</title>
        <authorList>
            <person name="Bourguignon T."/>
            <person name="Qian T."/>
            <person name="Ho S.Y.W."/>
            <person name="Juna F."/>
            <person name="Wang Z."/>
            <person name="Arab D.A."/>
            <person name="Cameron S.L."/>
            <person name="Walker J."/>
            <person name="Rentz D."/>
            <person name="Evans T.A."/>
            <person name="Lo N."/>
        </authorList>
    </citation>
    <scope>NUCLEOTIDE SEQUENCE</scope>
</reference>
<keyword evidence="9 12" id="KW-0406">Ion transport</keyword>
<proteinExistence type="inferred from homology"/>
<comment type="subunit">
    <text evidence="3">F-type ATPases have 2 components, CF(1) - the catalytic core - and CF(0) - the membrane proton channel.</text>
</comment>
<dbReference type="GO" id="GO:0031966">
    <property type="term" value="C:mitochondrial membrane"/>
    <property type="evidence" value="ECO:0007669"/>
    <property type="project" value="UniProtKB-SubCell"/>
</dbReference>
<geneLocation type="mitochondrion" evidence="14"/>
<name>A0A2P1H9Z9_9NEOP</name>
<evidence type="ECO:0000256" key="4">
    <source>
        <dbReference type="ARBA" id="ARBA00022448"/>
    </source>
</evidence>
<dbReference type="GO" id="GO:0015986">
    <property type="term" value="P:proton motive force-driven ATP synthesis"/>
    <property type="evidence" value="ECO:0007669"/>
    <property type="project" value="InterPro"/>
</dbReference>
<evidence type="ECO:0000256" key="13">
    <source>
        <dbReference type="SAM" id="Phobius"/>
    </source>
</evidence>
<evidence type="ECO:0000256" key="7">
    <source>
        <dbReference type="ARBA" id="ARBA00022781"/>
    </source>
</evidence>
<evidence type="ECO:0000256" key="1">
    <source>
        <dbReference type="ARBA" id="ARBA00004304"/>
    </source>
</evidence>
<keyword evidence="6 12" id="KW-0812">Transmembrane</keyword>
<sequence>MPQMMPLNWLLLFMFFSLSFLIFNSLNYFIFLPNSLSSNLSKIPTPKMNWKW</sequence>
<keyword evidence="8 13" id="KW-1133">Transmembrane helix</keyword>
<comment type="similarity">
    <text evidence="2 12">Belongs to the ATPase protein 8 family.</text>
</comment>
<comment type="subcellular location">
    <subcellularLocation>
        <location evidence="1 12">Mitochondrion membrane</location>
        <topology evidence="1 12">Single-pass membrane protein</topology>
    </subcellularLocation>
</comment>
<evidence type="ECO:0000256" key="3">
    <source>
        <dbReference type="ARBA" id="ARBA00011291"/>
    </source>
</evidence>
<evidence type="ECO:0000256" key="11">
    <source>
        <dbReference type="ARBA" id="ARBA00023136"/>
    </source>
</evidence>
<dbReference type="AlphaFoldDB" id="A0A2P1H9Z9"/>
<protein>
    <recommendedName>
        <fullName evidence="12">ATP synthase complex subunit 8</fullName>
    </recommendedName>
</protein>
<dbReference type="GO" id="GO:0045259">
    <property type="term" value="C:proton-transporting ATP synthase complex"/>
    <property type="evidence" value="ECO:0007669"/>
    <property type="project" value="UniProtKB-KW"/>
</dbReference>
<evidence type="ECO:0000256" key="2">
    <source>
        <dbReference type="ARBA" id="ARBA00008892"/>
    </source>
</evidence>
<organism evidence="14">
    <name type="scientific">Amazonina sp. Z256E</name>
    <dbReference type="NCBI Taxonomy" id="2093491"/>
    <lineage>
        <taxon>Eukaryota</taxon>
        <taxon>Metazoa</taxon>
        <taxon>Ecdysozoa</taxon>
        <taxon>Arthropoda</taxon>
        <taxon>Hexapoda</taxon>
        <taxon>Insecta</taxon>
        <taxon>Pterygota</taxon>
        <taxon>Neoptera</taxon>
        <taxon>Polyneoptera</taxon>
        <taxon>Dictyoptera</taxon>
        <taxon>Blattodea</taxon>
        <taxon>Blaberoidea</taxon>
        <taxon>Pseudophyllodromiidae</taxon>
        <taxon>Amazonina</taxon>
    </lineage>
</organism>
<gene>
    <name evidence="14" type="primary">atp8</name>
</gene>
<feature type="transmembrane region" description="Helical" evidence="13">
    <location>
        <begin position="7"/>
        <end position="31"/>
    </location>
</feature>
<evidence type="ECO:0000256" key="10">
    <source>
        <dbReference type="ARBA" id="ARBA00023128"/>
    </source>
</evidence>
<dbReference type="EMBL" id="MG882237">
    <property type="protein sequence ID" value="AVN68335.1"/>
    <property type="molecule type" value="Genomic_DNA"/>
</dbReference>
<dbReference type="InterPro" id="IPR001421">
    <property type="entry name" value="ATP8_metazoa"/>
</dbReference>
<evidence type="ECO:0000256" key="6">
    <source>
        <dbReference type="ARBA" id="ARBA00022692"/>
    </source>
</evidence>
<evidence type="ECO:0000313" key="14">
    <source>
        <dbReference type="EMBL" id="AVN68335.1"/>
    </source>
</evidence>
<keyword evidence="4 12" id="KW-0813">Transport</keyword>
<dbReference type="Pfam" id="PF00895">
    <property type="entry name" value="ATP-synt_8"/>
    <property type="match status" value="1"/>
</dbReference>
<evidence type="ECO:0000256" key="9">
    <source>
        <dbReference type="ARBA" id="ARBA00023065"/>
    </source>
</evidence>
<keyword evidence="5 12" id="KW-0138">CF(0)</keyword>